<name>A0A9Q8PA34_PASFU</name>
<accession>A0A9Q8PA34</accession>
<dbReference type="EMBL" id="CP090168">
    <property type="protein sequence ID" value="UJO18661.1"/>
    <property type="molecule type" value="Genomic_DNA"/>
</dbReference>
<reference evidence="3" key="1">
    <citation type="submission" date="2021-12" db="EMBL/GenBank/DDBJ databases">
        <authorList>
            <person name="Zaccaron A."/>
            <person name="Stergiopoulos I."/>
        </authorList>
    </citation>
    <scope>NUCLEOTIDE SEQUENCE</scope>
    <source>
        <strain evidence="3">Race5_Kim</strain>
    </source>
</reference>
<dbReference type="GO" id="GO:0000172">
    <property type="term" value="C:ribonuclease MRP complex"/>
    <property type="evidence" value="ECO:0007669"/>
    <property type="project" value="InterPro"/>
</dbReference>
<dbReference type="Proteomes" id="UP000756132">
    <property type="component" value="Chromosome 6"/>
</dbReference>
<evidence type="ECO:0000259" key="2">
    <source>
        <dbReference type="Pfam" id="PF20945"/>
    </source>
</evidence>
<organism evidence="3 4">
    <name type="scientific">Passalora fulva</name>
    <name type="common">Tomato leaf mold</name>
    <name type="synonym">Cladosporium fulvum</name>
    <dbReference type="NCBI Taxonomy" id="5499"/>
    <lineage>
        <taxon>Eukaryota</taxon>
        <taxon>Fungi</taxon>
        <taxon>Dikarya</taxon>
        <taxon>Ascomycota</taxon>
        <taxon>Pezizomycotina</taxon>
        <taxon>Dothideomycetes</taxon>
        <taxon>Dothideomycetidae</taxon>
        <taxon>Mycosphaerellales</taxon>
        <taxon>Mycosphaerellaceae</taxon>
        <taxon>Fulvia</taxon>
    </lineage>
</organism>
<dbReference type="PANTHER" id="PTHR37792:SF1">
    <property type="entry name" value="RIBONUCLEASE MRP PROTEIN SUBUNIT RMP1"/>
    <property type="match status" value="1"/>
</dbReference>
<proteinExistence type="predicted"/>
<sequence>MADVGLIDISHADQAELRHLADLLHLFHHRNKNQHRRSVWWRHFSIFRKQLSALVNDSNRIDAVALTNLARAKKKAQDAQIAITTSKRILFWRDTMVAKWQHAFSQLIADGRFSVLGLVLLAALSQVCQIVGITADLEEMGQAKVEKVLEEFGRDAWGAETRQQQNVAAEDLGEVIQREEVPNQVDVGELKSRPEERTMNATSARVRKATATSNNKPSKKKRKKGNAIDDIFG</sequence>
<feature type="region of interest" description="Disordered" evidence="1">
    <location>
        <begin position="171"/>
        <end position="233"/>
    </location>
</feature>
<dbReference type="GO" id="GO:0042134">
    <property type="term" value="F:rRNA primary transcript binding"/>
    <property type="evidence" value="ECO:0007669"/>
    <property type="project" value="InterPro"/>
</dbReference>
<gene>
    <name evidence="3" type="ORF">CLAFUR5_07275</name>
</gene>
<dbReference type="InterPro" id="IPR047204">
    <property type="entry name" value="RMP1_RBD"/>
</dbReference>
<dbReference type="GO" id="GO:0000294">
    <property type="term" value="P:nuclear-transcribed mRNA catabolic process, RNase MRP-dependent"/>
    <property type="evidence" value="ECO:0007669"/>
    <property type="project" value="TreeGrafter"/>
</dbReference>
<dbReference type="OrthoDB" id="5414547at2759"/>
<dbReference type="InterPro" id="IPR047205">
    <property type="entry name" value="RMP1"/>
</dbReference>
<evidence type="ECO:0000313" key="4">
    <source>
        <dbReference type="Proteomes" id="UP000756132"/>
    </source>
</evidence>
<dbReference type="Pfam" id="PF20945">
    <property type="entry name" value="RMP1"/>
    <property type="match status" value="1"/>
</dbReference>
<dbReference type="RefSeq" id="XP_047763027.1">
    <property type="nucleotide sequence ID" value="XM_047906423.1"/>
</dbReference>
<dbReference type="GO" id="GO:0000466">
    <property type="term" value="P:maturation of 5.8S rRNA from tricistronic rRNA transcript (SSU-rRNA, 5.8S rRNA, LSU-rRNA)"/>
    <property type="evidence" value="ECO:0007669"/>
    <property type="project" value="TreeGrafter"/>
</dbReference>
<feature type="compositionally biased region" description="Basic and acidic residues" evidence="1">
    <location>
        <begin position="188"/>
        <end position="198"/>
    </location>
</feature>
<feature type="domain" description="RNase MRP protein 1 RNA binding" evidence="2">
    <location>
        <begin position="23"/>
        <end position="126"/>
    </location>
</feature>
<protein>
    <recommendedName>
        <fullName evidence="2">RNase MRP protein 1 RNA binding domain-containing protein</fullName>
    </recommendedName>
</protein>
<keyword evidence="4" id="KW-1185">Reference proteome</keyword>
<dbReference type="AlphaFoldDB" id="A0A9Q8PA34"/>
<evidence type="ECO:0000313" key="3">
    <source>
        <dbReference type="EMBL" id="UJO18661.1"/>
    </source>
</evidence>
<dbReference type="PANTHER" id="PTHR37792">
    <property type="entry name" value="RIBONUCLEASE MRP PROTEIN SUBUNIT RMP1"/>
    <property type="match status" value="1"/>
</dbReference>
<dbReference type="GeneID" id="71987153"/>
<evidence type="ECO:0000256" key="1">
    <source>
        <dbReference type="SAM" id="MobiDB-lite"/>
    </source>
</evidence>
<dbReference type="CDD" id="cd22573">
    <property type="entry name" value="RMP1_RBD"/>
    <property type="match status" value="1"/>
</dbReference>
<dbReference type="KEGG" id="ffu:CLAFUR5_07275"/>
<reference evidence="3" key="2">
    <citation type="journal article" date="2022" name="Microb. Genom.">
        <title>A chromosome-scale genome assembly of the tomato pathogen Cladosporium fulvum reveals a compartmentalized genome architecture and the presence of a dispensable chromosome.</title>
        <authorList>
            <person name="Zaccaron A.Z."/>
            <person name="Chen L.H."/>
            <person name="Samaras A."/>
            <person name="Stergiopoulos I."/>
        </authorList>
    </citation>
    <scope>NUCLEOTIDE SEQUENCE</scope>
    <source>
        <strain evidence="3">Race5_Kim</strain>
    </source>
</reference>
<dbReference type="OMA" id="RAKWMMR"/>